<organism evidence="7 8">
    <name type="scientific">Rhynchophorus ferrugineus</name>
    <name type="common">Red palm weevil</name>
    <name type="synonym">Curculio ferrugineus</name>
    <dbReference type="NCBI Taxonomy" id="354439"/>
    <lineage>
        <taxon>Eukaryota</taxon>
        <taxon>Metazoa</taxon>
        <taxon>Ecdysozoa</taxon>
        <taxon>Arthropoda</taxon>
        <taxon>Hexapoda</taxon>
        <taxon>Insecta</taxon>
        <taxon>Pterygota</taxon>
        <taxon>Neoptera</taxon>
        <taxon>Endopterygota</taxon>
        <taxon>Coleoptera</taxon>
        <taxon>Polyphaga</taxon>
        <taxon>Cucujiformia</taxon>
        <taxon>Curculionidae</taxon>
        <taxon>Dryophthorinae</taxon>
        <taxon>Rhynchophorus</taxon>
    </lineage>
</organism>
<comment type="cofactor">
    <cofactor evidence="5">
        <name>[4Fe-4S] cluster</name>
        <dbReference type="ChEBI" id="CHEBI:49883"/>
    </cofactor>
    <text evidence="5">Binds 1 [4Fe-4S] cluster.</text>
</comment>
<dbReference type="GO" id="GO:0004174">
    <property type="term" value="F:electron-transferring-flavoprotein dehydrogenase activity"/>
    <property type="evidence" value="ECO:0007669"/>
    <property type="project" value="UniProtKB-UniRule"/>
</dbReference>
<dbReference type="EMBL" id="JAACXV010014455">
    <property type="protein sequence ID" value="KAF7267178.1"/>
    <property type="molecule type" value="Genomic_DNA"/>
</dbReference>
<dbReference type="Gene3D" id="3.30.9.90">
    <property type="match status" value="1"/>
</dbReference>
<feature type="domain" description="ETF-QO/FixC ubiquinone-binding" evidence="6">
    <location>
        <begin position="85"/>
        <end position="153"/>
    </location>
</feature>
<keyword evidence="3 5" id="KW-0274">FAD</keyword>
<dbReference type="InterPro" id="IPR040156">
    <property type="entry name" value="ETF-QO"/>
</dbReference>
<evidence type="ECO:0000259" key="6">
    <source>
        <dbReference type="Pfam" id="PF21162"/>
    </source>
</evidence>
<evidence type="ECO:0000256" key="2">
    <source>
        <dbReference type="ARBA" id="ARBA00022630"/>
    </source>
</evidence>
<dbReference type="AlphaFoldDB" id="A0A834M197"/>
<dbReference type="GO" id="GO:0005743">
    <property type="term" value="C:mitochondrial inner membrane"/>
    <property type="evidence" value="ECO:0007669"/>
    <property type="project" value="TreeGrafter"/>
</dbReference>
<dbReference type="EC" id="1.5.5.1" evidence="5"/>
<evidence type="ECO:0000256" key="1">
    <source>
        <dbReference type="ARBA" id="ARBA00001974"/>
    </source>
</evidence>
<keyword evidence="5" id="KW-0479">Metal-binding</keyword>
<comment type="cofactor">
    <cofactor evidence="1 5">
        <name>FAD</name>
        <dbReference type="ChEBI" id="CHEBI:57692"/>
    </cofactor>
</comment>
<reference evidence="7" key="1">
    <citation type="submission" date="2020-08" db="EMBL/GenBank/DDBJ databases">
        <title>Genome sequencing and assembly of the red palm weevil Rhynchophorus ferrugineus.</title>
        <authorList>
            <person name="Dias G.B."/>
            <person name="Bergman C.M."/>
            <person name="Manee M."/>
        </authorList>
    </citation>
    <scope>NUCLEOTIDE SEQUENCE</scope>
    <source>
        <strain evidence="7">AA-2017</strain>
        <tissue evidence="7">Whole larva</tissue>
    </source>
</reference>
<dbReference type="Proteomes" id="UP000625711">
    <property type="component" value="Unassembled WGS sequence"/>
</dbReference>
<comment type="caution">
    <text evidence="7">The sequence shown here is derived from an EMBL/GenBank/DDBJ whole genome shotgun (WGS) entry which is preliminary data.</text>
</comment>
<gene>
    <name evidence="7" type="ORF">GWI33_019570</name>
</gene>
<keyword evidence="2 5" id="KW-0285">Flavoprotein</keyword>
<dbReference type="OrthoDB" id="437331at2759"/>
<sequence>MERRPYKWDWKEKGAPLNTPLTEDKFGLLPSTGRIPVPALPGTPMFNHGNYIVPLGHVIQWLGEQAEAVGPGYAPSEVLYNDDGSHTIGWPLDKNTYGGSFLYHLTTRYPRSPSGLDYINLYLSPYKEFQKFKHHPFIKHHFEDGNRISPGHRQFSQYPQSHFSWRMLSSLCHGFYYLAES</sequence>
<name>A0A834M197_RHYFE</name>
<evidence type="ECO:0000313" key="8">
    <source>
        <dbReference type="Proteomes" id="UP000625711"/>
    </source>
</evidence>
<keyword evidence="5" id="KW-0813">Transport</keyword>
<proteinExistence type="predicted"/>
<keyword evidence="5" id="KW-0830">Ubiquinone</keyword>
<dbReference type="InterPro" id="IPR049398">
    <property type="entry name" value="ETF-QO/FixC_UQ-bd"/>
</dbReference>
<comment type="function">
    <text evidence="5">Accepts electrons from ETF and reduces ubiquinone.</text>
</comment>
<dbReference type="PANTHER" id="PTHR10617">
    <property type="entry name" value="ELECTRON TRANSFER FLAVOPROTEIN-UBIQUINONE OXIDOREDUCTASE"/>
    <property type="match status" value="1"/>
</dbReference>
<dbReference type="GO" id="GO:0046872">
    <property type="term" value="F:metal ion binding"/>
    <property type="evidence" value="ECO:0007669"/>
    <property type="project" value="UniProtKB-KW"/>
</dbReference>
<keyword evidence="4 5" id="KW-0560">Oxidoreductase</keyword>
<keyword evidence="8" id="KW-1185">Reference proteome</keyword>
<dbReference type="PANTHER" id="PTHR10617:SF107">
    <property type="entry name" value="ELECTRON TRANSFER FLAVOPROTEIN-UBIQUINONE OXIDOREDUCTASE, MITOCHONDRIAL"/>
    <property type="match status" value="1"/>
</dbReference>
<evidence type="ECO:0000313" key="7">
    <source>
        <dbReference type="EMBL" id="KAF7267178.1"/>
    </source>
</evidence>
<keyword evidence="5" id="KW-0249">Electron transport</keyword>
<dbReference type="GO" id="GO:0051539">
    <property type="term" value="F:4 iron, 4 sulfur cluster binding"/>
    <property type="evidence" value="ECO:0007669"/>
    <property type="project" value="UniProtKB-UniRule"/>
</dbReference>
<dbReference type="SUPFAM" id="SSF54373">
    <property type="entry name" value="FAD-linked reductases, C-terminal domain"/>
    <property type="match status" value="1"/>
</dbReference>
<evidence type="ECO:0000256" key="5">
    <source>
        <dbReference type="RuleBase" id="RU366068"/>
    </source>
</evidence>
<keyword evidence="5" id="KW-0411">Iron-sulfur</keyword>
<protein>
    <recommendedName>
        <fullName evidence="5">Electron transfer flavoprotein-ubiquinone oxidoreductase</fullName>
        <shortName evidence="5">ETF-QO</shortName>
        <ecNumber evidence="5">1.5.5.1</ecNumber>
    </recommendedName>
</protein>
<evidence type="ECO:0000256" key="3">
    <source>
        <dbReference type="ARBA" id="ARBA00022827"/>
    </source>
</evidence>
<accession>A0A834M197</accession>
<comment type="catalytic activity">
    <reaction evidence="5">
        <text>a ubiquinone + reduced [electron-transfer flavoprotein] = a ubiquinol + oxidized [electron-transfer flavoprotein] + H(+)</text>
        <dbReference type="Rhea" id="RHEA:24052"/>
        <dbReference type="Rhea" id="RHEA-COMP:9565"/>
        <dbReference type="Rhea" id="RHEA-COMP:9566"/>
        <dbReference type="Rhea" id="RHEA-COMP:10685"/>
        <dbReference type="Rhea" id="RHEA-COMP:10686"/>
        <dbReference type="ChEBI" id="CHEBI:15378"/>
        <dbReference type="ChEBI" id="CHEBI:16389"/>
        <dbReference type="ChEBI" id="CHEBI:17976"/>
        <dbReference type="ChEBI" id="CHEBI:57692"/>
        <dbReference type="ChEBI" id="CHEBI:58307"/>
        <dbReference type="EC" id="1.5.5.1"/>
    </reaction>
</comment>
<evidence type="ECO:0000256" key="4">
    <source>
        <dbReference type="ARBA" id="ARBA00023002"/>
    </source>
</evidence>
<dbReference type="Pfam" id="PF21162">
    <property type="entry name" value="ETFQO_UQ-bd"/>
    <property type="match status" value="1"/>
</dbReference>
<keyword evidence="5" id="KW-0408">Iron</keyword>